<reference evidence="2 3" key="1">
    <citation type="submission" date="2019-04" db="EMBL/GenBank/DDBJ databases">
        <title>Aspergillus burnettii sp. nov., novel species from soil in southeast Queensland.</title>
        <authorList>
            <person name="Gilchrist C.L.M."/>
            <person name="Pitt J.I."/>
            <person name="Lange L."/>
            <person name="Lacey H.J."/>
            <person name="Vuong D."/>
            <person name="Midgley D.J."/>
            <person name="Greenfield P."/>
            <person name="Bradbury M."/>
            <person name="Lacey E."/>
            <person name="Busk P.K."/>
            <person name="Pilgaard B."/>
            <person name="Chooi Y.H."/>
            <person name="Piggott A.M."/>
        </authorList>
    </citation>
    <scope>NUCLEOTIDE SEQUENCE [LARGE SCALE GENOMIC DNA]</scope>
    <source>
        <strain evidence="2 3">FRR 5400</strain>
    </source>
</reference>
<dbReference type="Proteomes" id="UP000326877">
    <property type="component" value="Unassembled WGS sequence"/>
</dbReference>
<proteinExistence type="predicted"/>
<evidence type="ECO:0000313" key="2">
    <source>
        <dbReference type="EMBL" id="KAF5863515.1"/>
    </source>
</evidence>
<dbReference type="EMBL" id="ML735255">
    <property type="protein sequence ID" value="KAE8390428.1"/>
    <property type="molecule type" value="Genomic_DNA"/>
</dbReference>
<dbReference type="OrthoDB" id="5986190at2759"/>
<keyword evidence="3" id="KW-1185">Reference proteome</keyword>
<accession>A0A5N7C9A3</accession>
<dbReference type="EMBL" id="SPNV01000050">
    <property type="protein sequence ID" value="KAF5863515.1"/>
    <property type="molecule type" value="Genomic_DNA"/>
</dbReference>
<dbReference type="PANTHER" id="PTHR46082">
    <property type="entry name" value="ATP/GTP-BINDING PROTEIN-RELATED"/>
    <property type="match status" value="1"/>
</dbReference>
<evidence type="ECO:0000313" key="3">
    <source>
        <dbReference type="Proteomes" id="UP000541154"/>
    </source>
</evidence>
<dbReference type="PANTHER" id="PTHR46082:SF6">
    <property type="entry name" value="AAA+ ATPASE DOMAIN-CONTAINING PROTEIN-RELATED"/>
    <property type="match status" value="1"/>
</dbReference>
<dbReference type="Gene3D" id="3.40.50.300">
    <property type="entry name" value="P-loop containing nucleotide triphosphate hydrolases"/>
    <property type="match status" value="1"/>
</dbReference>
<dbReference type="InterPro" id="IPR027417">
    <property type="entry name" value="P-loop_NTPase"/>
</dbReference>
<evidence type="ECO:0008006" key="4">
    <source>
        <dbReference type="Google" id="ProtNLM"/>
    </source>
</evidence>
<gene>
    <name evidence="1" type="ORF">BDV23DRAFT_183529</name>
    <name evidence="2" type="ORF">ETB97_010016</name>
</gene>
<evidence type="ECO:0000313" key="1">
    <source>
        <dbReference type="EMBL" id="KAE8390428.1"/>
    </source>
</evidence>
<protein>
    <recommendedName>
        <fullName evidence="4">P-loop containing nucleoside triphosphate hydrolase protein</fullName>
    </recommendedName>
</protein>
<dbReference type="AlphaFoldDB" id="A0A5N7C9A3"/>
<organism evidence="1">
    <name type="scientific">Petromyces alliaceus</name>
    <name type="common">Aspergillus alliaceus</name>
    <dbReference type="NCBI Taxonomy" id="209559"/>
    <lineage>
        <taxon>Eukaryota</taxon>
        <taxon>Fungi</taxon>
        <taxon>Dikarya</taxon>
        <taxon>Ascomycota</taxon>
        <taxon>Pezizomycotina</taxon>
        <taxon>Eurotiomycetes</taxon>
        <taxon>Eurotiomycetidae</taxon>
        <taxon>Eurotiales</taxon>
        <taxon>Aspergillaceae</taxon>
        <taxon>Aspergillus</taxon>
        <taxon>Aspergillus subgen. Circumdati</taxon>
    </lineage>
</organism>
<sequence>MGREREIVRLEEALMQVNGPSKIAIYGLGGIGKPQIVLGTAYQVRQRDATCSIFWISCTSYENVEQGYMSIAQTVGIQVKPEEAKMRVKAYLSQENTGKWLLIVDNADDLYMWIKDSPTGPAFK</sequence>
<name>A0A5N7C9A3_PETAA</name>
<dbReference type="SUPFAM" id="SSF52540">
    <property type="entry name" value="P-loop containing nucleoside triphosphate hydrolases"/>
    <property type="match status" value="1"/>
</dbReference>
<accession>A0A8H6AAJ4</accession>
<dbReference type="InterPro" id="IPR053137">
    <property type="entry name" value="NLR-like"/>
</dbReference>
<dbReference type="Proteomes" id="UP000541154">
    <property type="component" value="Unassembled WGS sequence"/>
</dbReference>
<reference evidence="1" key="2">
    <citation type="submission" date="2019-04" db="EMBL/GenBank/DDBJ databases">
        <title>Friends and foes A comparative genomics studyof 23 Aspergillus species from section Flavi.</title>
        <authorList>
            <consortium name="DOE Joint Genome Institute"/>
            <person name="Kjaerbolling I."/>
            <person name="Vesth T."/>
            <person name="Frisvad J.C."/>
            <person name="Nybo J.L."/>
            <person name="Theobald S."/>
            <person name="Kildgaard S."/>
            <person name="Isbrandt T."/>
            <person name="Kuo A."/>
            <person name="Sato A."/>
            <person name="Lyhne E.K."/>
            <person name="Kogle M.E."/>
            <person name="Wiebenga A."/>
            <person name="Kun R.S."/>
            <person name="Lubbers R.J."/>
            <person name="Makela M.R."/>
            <person name="Barry K."/>
            <person name="Chovatia M."/>
            <person name="Clum A."/>
            <person name="Daum C."/>
            <person name="Haridas S."/>
            <person name="He G."/>
            <person name="LaButti K."/>
            <person name="Lipzen A."/>
            <person name="Mondo S."/>
            <person name="Riley R."/>
            <person name="Salamov A."/>
            <person name="Simmons B.A."/>
            <person name="Magnuson J.K."/>
            <person name="Henrissat B."/>
            <person name="Mortensen U.H."/>
            <person name="Larsen T.O."/>
            <person name="Devries R.P."/>
            <person name="Grigoriev I.V."/>
            <person name="Machida M."/>
            <person name="Baker S.E."/>
            <person name="Andersen M.R."/>
        </authorList>
    </citation>
    <scope>NUCLEOTIDE SEQUENCE [LARGE SCALE GENOMIC DNA]</scope>
    <source>
        <strain evidence="1">IBT 14317</strain>
    </source>
</reference>